<accession>A0A1F2WFN5</accession>
<dbReference type="InterPro" id="IPR053141">
    <property type="entry name" value="Mycobact_SerProt_Inhib_Rv3364c"/>
</dbReference>
<gene>
    <name evidence="2" type="ORF">A2Y75_05585</name>
</gene>
<name>A0A1F2WFN5_9ACTN</name>
<comment type="caution">
    <text evidence="2">The sequence shown here is derived from an EMBL/GenBank/DDBJ whole genome shotgun (WGS) entry which is preliminary data.</text>
</comment>
<dbReference type="SUPFAM" id="SSF103196">
    <property type="entry name" value="Roadblock/LC7 domain"/>
    <property type="match status" value="1"/>
</dbReference>
<sequence length="132" mass="14078">MAESREERLRSALSELVSRSAEVDAAAVVSMDGLVMASVLPNTLEEDRLGAMSAALLSLGERTSEELGRGELAQVFVEGNAGYVFLMAAGEDAVLTALVRKGSKLGLVLYDVKGAAKKIAEIIKAEFRIEYD</sequence>
<evidence type="ECO:0000313" key="2">
    <source>
        <dbReference type="EMBL" id="OFW55656.1"/>
    </source>
</evidence>
<evidence type="ECO:0000313" key="3">
    <source>
        <dbReference type="Proteomes" id="UP000177876"/>
    </source>
</evidence>
<dbReference type="EMBL" id="MELK01000052">
    <property type="protein sequence ID" value="OFW55656.1"/>
    <property type="molecule type" value="Genomic_DNA"/>
</dbReference>
<organism evidence="2 3">
    <name type="scientific">Candidatus Solincola sediminis</name>
    <dbReference type="NCBI Taxonomy" id="1797199"/>
    <lineage>
        <taxon>Bacteria</taxon>
        <taxon>Bacillati</taxon>
        <taxon>Actinomycetota</taxon>
        <taxon>Candidatus Geothermincolia</taxon>
        <taxon>Candidatus Geothermincolales</taxon>
        <taxon>Candidatus Geothermincolaceae</taxon>
        <taxon>Candidatus Solincola</taxon>
    </lineage>
</organism>
<dbReference type="SMART" id="SM00960">
    <property type="entry name" value="Robl_LC7"/>
    <property type="match status" value="1"/>
</dbReference>
<dbReference type="PANTHER" id="PTHR36222:SF1">
    <property type="entry name" value="SERINE PROTEASE INHIBITOR RV3364C"/>
    <property type="match status" value="1"/>
</dbReference>
<reference evidence="2 3" key="1">
    <citation type="journal article" date="2016" name="Nat. Commun.">
        <title>Thousands of microbial genomes shed light on interconnected biogeochemical processes in an aquifer system.</title>
        <authorList>
            <person name="Anantharaman K."/>
            <person name="Brown C.T."/>
            <person name="Hug L.A."/>
            <person name="Sharon I."/>
            <person name="Castelle C.J."/>
            <person name="Probst A.J."/>
            <person name="Thomas B.C."/>
            <person name="Singh A."/>
            <person name="Wilkins M.J."/>
            <person name="Karaoz U."/>
            <person name="Brodie E.L."/>
            <person name="Williams K.H."/>
            <person name="Hubbard S.S."/>
            <person name="Banfield J.F."/>
        </authorList>
    </citation>
    <scope>NUCLEOTIDE SEQUENCE [LARGE SCALE GENOMIC DNA]</scope>
</reference>
<dbReference type="Proteomes" id="UP000177876">
    <property type="component" value="Unassembled WGS sequence"/>
</dbReference>
<feature type="domain" description="Roadblock/LAMTOR2" evidence="1">
    <location>
        <begin position="10"/>
        <end position="99"/>
    </location>
</feature>
<evidence type="ECO:0000259" key="1">
    <source>
        <dbReference type="SMART" id="SM00960"/>
    </source>
</evidence>
<dbReference type="Pfam" id="PF03259">
    <property type="entry name" value="Robl_LC7"/>
    <property type="match status" value="1"/>
</dbReference>
<dbReference type="PANTHER" id="PTHR36222">
    <property type="entry name" value="SERINE PROTEASE INHIBITOR RV3364C"/>
    <property type="match status" value="1"/>
</dbReference>
<protein>
    <recommendedName>
        <fullName evidence="1">Roadblock/LAMTOR2 domain-containing protein</fullName>
    </recommendedName>
</protein>
<dbReference type="InterPro" id="IPR004942">
    <property type="entry name" value="Roadblock/LAMTOR2_dom"/>
</dbReference>
<dbReference type="STRING" id="1797197.A2Y75_05585"/>
<dbReference type="Gene3D" id="3.30.450.30">
    <property type="entry name" value="Dynein light chain 2a, cytoplasmic"/>
    <property type="match status" value="1"/>
</dbReference>
<proteinExistence type="predicted"/>
<dbReference type="AlphaFoldDB" id="A0A1F2WFN5"/>